<dbReference type="EMBL" id="JBCEZU010000145">
    <property type="protein sequence ID" value="KAK9524676.1"/>
    <property type="molecule type" value="Genomic_DNA"/>
</dbReference>
<name>A0AAW1EPJ6_ZOAVI</name>
<evidence type="ECO:0000256" key="1">
    <source>
        <dbReference type="SAM" id="MobiDB-lite"/>
    </source>
</evidence>
<sequence>MDFLQTRSAAQVGGMREGGPNGHSRGPRRHRGGLSCFITNPERCGRDASNAIGVIYDVQEDHYGRFSLGLMDVSKRLLS</sequence>
<organism evidence="2 3">
    <name type="scientific">Zoarces viviparus</name>
    <name type="common">Viviparous eelpout</name>
    <name type="synonym">Blennius viviparus</name>
    <dbReference type="NCBI Taxonomy" id="48416"/>
    <lineage>
        <taxon>Eukaryota</taxon>
        <taxon>Metazoa</taxon>
        <taxon>Chordata</taxon>
        <taxon>Craniata</taxon>
        <taxon>Vertebrata</taxon>
        <taxon>Euteleostomi</taxon>
        <taxon>Actinopterygii</taxon>
        <taxon>Neopterygii</taxon>
        <taxon>Teleostei</taxon>
        <taxon>Neoteleostei</taxon>
        <taxon>Acanthomorphata</taxon>
        <taxon>Eupercaria</taxon>
        <taxon>Perciformes</taxon>
        <taxon>Cottioidei</taxon>
        <taxon>Zoarcales</taxon>
        <taxon>Zoarcidae</taxon>
        <taxon>Zoarcinae</taxon>
        <taxon>Zoarces</taxon>
    </lineage>
</organism>
<evidence type="ECO:0000313" key="2">
    <source>
        <dbReference type="EMBL" id="KAK9524676.1"/>
    </source>
</evidence>
<reference evidence="2 3" key="1">
    <citation type="journal article" date="2024" name="Genome Biol. Evol.">
        <title>Chromosome-level genome assembly of the viviparous eelpout Zoarces viviparus.</title>
        <authorList>
            <person name="Fuhrmann N."/>
            <person name="Brasseur M.V."/>
            <person name="Bakowski C.E."/>
            <person name="Podsiadlowski L."/>
            <person name="Prost S."/>
            <person name="Krehenwinkel H."/>
            <person name="Mayer C."/>
        </authorList>
    </citation>
    <scope>NUCLEOTIDE SEQUENCE [LARGE SCALE GENOMIC DNA]</scope>
    <source>
        <strain evidence="2">NO-MEL_2022_Ind0_liver</strain>
    </source>
</reference>
<evidence type="ECO:0000313" key="3">
    <source>
        <dbReference type="Proteomes" id="UP001488805"/>
    </source>
</evidence>
<keyword evidence="3" id="KW-1185">Reference proteome</keyword>
<comment type="caution">
    <text evidence="2">The sequence shown here is derived from an EMBL/GenBank/DDBJ whole genome shotgun (WGS) entry which is preliminary data.</text>
</comment>
<dbReference type="AlphaFoldDB" id="A0AAW1EPJ6"/>
<feature type="region of interest" description="Disordered" evidence="1">
    <location>
        <begin position="1"/>
        <end position="34"/>
    </location>
</feature>
<accession>A0AAW1EPJ6</accession>
<dbReference type="Proteomes" id="UP001488805">
    <property type="component" value="Unassembled WGS sequence"/>
</dbReference>
<proteinExistence type="predicted"/>
<gene>
    <name evidence="2" type="ORF">VZT92_017047</name>
</gene>
<protein>
    <submittedName>
        <fullName evidence="2">Uncharacterized protein</fullName>
    </submittedName>
</protein>